<evidence type="ECO:0000256" key="1">
    <source>
        <dbReference type="SAM" id="MobiDB-lite"/>
    </source>
</evidence>
<evidence type="ECO:0000313" key="5">
    <source>
        <dbReference type="EMBL" id="TFJ28450.1"/>
    </source>
</evidence>
<comment type="caution">
    <text evidence="5">The sequence shown here is derived from an EMBL/GenBank/DDBJ whole genome shotgun (WGS) entry which is preliminary data.</text>
</comment>
<dbReference type="RefSeq" id="WP_082985680.1">
    <property type="nucleotide sequence ID" value="NZ_FLLU01000001.1"/>
</dbReference>
<reference evidence="5 6" key="1">
    <citation type="journal article" date="2018" name="Int. J. Food Microbiol.">
        <title>Growth of Carnobacterium spp. isolated from chilled vacuum-packaged meat under relevant acidic conditions.</title>
        <authorList>
            <person name="Zhang P."/>
            <person name="Badoni M."/>
            <person name="Ganzle M."/>
            <person name="Yang X."/>
        </authorList>
    </citation>
    <scope>NUCLEOTIDE SEQUENCE [LARGE SCALE GENOMIC DNA]</scope>
    <source>
        <strain evidence="5 6">B2</strain>
    </source>
</reference>
<keyword evidence="2" id="KW-1133">Transmembrane helix</keyword>
<dbReference type="Pfam" id="PF11797">
    <property type="entry name" value="WxLIP_HBD"/>
    <property type="match status" value="1"/>
</dbReference>
<feature type="region of interest" description="Disordered" evidence="1">
    <location>
        <begin position="379"/>
        <end position="410"/>
    </location>
</feature>
<accession>A0A5F0MY36</accession>
<feature type="domain" description="WxL Interacting Protein host binding" evidence="4">
    <location>
        <begin position="188"/>
        <end position="334"/>
    </location>
</feature>
<dbReference type="AlphaFoldDB" id="A0A5F0MY36"/>
<evidence type="ECO:0000313" key="6">
    <source>
        <dbReference type="Proteomes" id="UP000297938"/>
    </source>
</evidence>
<dbReference type="EMBL" id="NRPP01000007">
    <property type="protein sequence ID" value="TFJ28450.1"/>
    <property type="molecule type" value="Genomic_DNA"/>
</dbReference>
<dbReference type="Proteomes" id="UP000297938">
    <property type="component" value="Unassembled WGS sequence"/>
</dbReference>
<dbReference type="Pfam" id="PF06030">
    <property type="entry name" value="WxLIP_PGBD"/>
    <property type="match status" value="1"/>
</dbReference>
<evidence type="ECO:0000256" key="2">
    <source>
        <dbReference type="SAM" id="Phobius"/>
    </source>
</evidence>
<feature type="domain" description="WxL Interacting Protein peptidoglycan binding" evidence="3">
    <location>
        <begin position="34"/>
        <end position="175"/>
    </location>
</feature>
<gene>
    <name evidence="5" type="ORF">CKN69_02680</name>
</gene>
<keyword evidence="2" id="KW-0472">Membrane</keyword>
<name>A0A5F0MY36_CARDV</name>
<protein>
    <recommendedName>
        <fullName evidence="7">DUF3324 domain-containing protein</fullName>
    </recommendedName>
</protein>
<organism evidence="5 6">
    <name type="scientific">Carnobacterium divergens</name>
    <name type="common">Lactobacillus divergens</name>
    <dbReference type="NCBI Taxonomy" id="2748"/>
    <lineage>
        <taxon>Bacteria</taxon>
        <taxon>Bacillati</taxon>
        <taxon>Bacillota</taxon>
        <taxon>Bacilli</taxon>
        <taxon>Lactobacillales</taxon>
        <taxon>Carnobacteriaceae</taxon>
        <taxon>Carnobacterium</taxon>
    </lineage>
</organism>
<dbReference type="InterPro" id="IPR021759">
    <property type="entry name" value="WxLIP_HBD"/>
</dbReference>
<keyword evidence="2" id="KW-0812">Transmembrane</keyword>
<proteinExistence type="predicted"/>
<evidence type="ECO:0000259" key="4">
    <source>
        <dbReference type="Pfam" id="PF11797"/>
    </source>
</evidence>
<feature type="compositionally biased region" description="Basic residues" evidence="1">
    <location>
        <begin position="387"/>
        <end position="410"/>
    </location>
</feature>
<dbReference type="InterPro" id="IPR010317">
    <property type="entry name" value="WxLIP_PGBD"/>
</dbReference>
<evidence type="ECO:0008006" key="7">
    <source>
        <dbReference type="Google" id="ProtNLM"/>
    </source>
</evidence>
<evidence type="ECO:0000259" key="3">
    <source>
        <dbReference type="Pfam" id="PF06030"/>
    </source>
</evidence>
<sequence length="410" mass="46796">MNKSIKKWIQILMILFVAGSFPMIGEANEQGLGFSIRPIHPDNQLDKNQTYFDLKMEPNQVQELEVMIRNNTDQEIIVEASVNAAITNLNGILDYSWNLEKAKELAKNYNQHTSTEKIDVNQIKYDSSLKMPLPSLITSEKEIKVPAQSELPYKMQVTMPEKSFDGIILGGVRFTQQETTVKETASDKGVQIKNKFAYSLGIQLRETDELVMPDLKLDQKKIKANSVNGHTGVTINLQNPAKTLMRDLEVKMTVYQKGSQKKLISSTKKGLKMAPNSNFDYGIDWNNQPLRAGNYTVKALIENHAIDGEPSELNKKWEFEETFTITKKEAKKINDQAVDLDEPTISWWLYVVIGLLGVLILLMAVIIARNHFDKTKEVQKKQDLNRKKQQLNQKKRIKASSKKSKIKRKE</sequence>
<feature type="transmembrane region" description="Helical" evidence="2">
    <location>
        <begin position="347"/>
        <end position="368"/>
    </location>
</feature>